<dbReference type="Proteomes" id="UP001062846">
    <property type="component" value="Chromosome 3"/>
</dbReference>
<sequence length="169" mass="18805">MGCACIDPPVGDGEEEVDAEKKPTVATNRRYKRKLIMKISTIEEIGANESEVEEKGVDMRFTPSMCVTQLIIHHAAPAAPPLNYFDSVVLRLGYSYGAETSGGGSSFSLSPSSHQGHWCEEDKLYPLKKKRESFTCKLRPSMASVVEEQKKCIRDTPRNTEKSSVEYDL</sequence>
<name>A0ACC0P9G0_RHOML</name>
<accession>A0ACC0P9G0</accession>
<protein>
    <submittedName>
        <fullName evidence="1">Uncharacterized protein</fullName>
    </submittedName>
</protein>
<comment type="caution">
    <text evidence="1">The sequence shown here is derived from an EMBL/GenBank/DDBJ whole genome shotgun (WGS) entry which is preliminary data.</text>
</comment>
<proteinExistence type="predicted"/>
<reference evidence="1" key="1">
    <citation type="submission" date="2022-02" db="EMBL/GenBank/DDBJ databases">
        <title>Plant Genome Project.</title>
        <authorList>
            <person name="Zhang R.-G."/>
        </authorList>
    </citation>
    <scope>NUCLEOTIDE SEQUENCE</scope>
    <source>
        <strain evidence="1">AT1</strain>
    </source>
</reference>
<keyword evidence="2" id="KW-1185">Reference proteome</keyword>
<evidence type="ECO:0000313" key="2">
    <source>
        <dbReference type="Proteomes" id="UP001062846"/>
    </source>
</evidence>
<organism evidence="1 2">
    <name type="scientific">Rhododendron molle</name>
    <name type="common">Chinese azalea</name>
    <name type="synonym">Azalea mollis</name>
    <dbReference type="NCBI Taxonomy" id="49168"/>
    <lineage>
        <taxon>Eukaryota</taxon>
        <taxon>Viridiplantae</taxon>
        <taxon>Streptophyta</taxon>
        <taxon>Embryophyta</taxon>
        <taxon>Tracheophyta</taxon>
        <taxon>Spermatophyta</taxon>
        <taxon>Magnoliopsida</taxon>
        <taxon>eudicotyledons</taxon>
        <taxon>Gunneridae</taxon>
        <taxon>Pentapetalae</taxon>
        <taxon>asterids</taxon>
        <taxon>Ericales</taxon>
        <taxon>Ericaceae</taxon>
        <taxon>Ericoideae</taxon>
        <taxon>Rhodoreae</taxon>
        <taxon>Rhododendron</taxon>
    </lineage>
</organism>
<dbReference type="EMBL" id="CM046390">
    <property type="protein sequence ID" value="KAI8562065.1"/>
    <property type="molecule type" value="Genomic_DNA"/>
</dbReference>
<gene>
    <name evidence="1" type="ORF">RHMOL_Rhmol03G0005900</name>
</gene>
<evidence type="ECO:0000313" key="1">
    <source>
        <dbReference type="EMBL" id="KAI8562065.1"/>
    </source>
</evidence>